<sequence length="68" mass="8198">MAKGEVVRWICWHPENYDTFAHRHRSVAMRQAWYWGCSHLHRIWCWKDMHRAGWRCTKITLGGEDDAG</sequence>
<dbReference type="EMBL" id="LR797479">
    <property type="protein sequence ID" value="CAB4219404.1"/>
    <property type="molecule type" value="Genomic_DNA"/>
</dbReference>
<organism evidence="1">
    <name type="scientific">uncultured Caudovirales phage</name>
    <dbReference type="NCBI Taxonomy" id="2100421"/>
    <lineage>
        <taxon>Viruses</taxon>
        <taxon>Duplodnaviria</taxon>
        <taxon>Heunggongvirae</taxon>
        <taxon>Uroviricota</taxon>
        <taxon>Caudoviricetes</taxon>
        <taxon>Peduoviridae</taxon>
        <taxon>Maltschvirus</taxon>
        <taxon>Maltschvirus maltsch</taxon>
    </lineage>
</organism>
<gene>
    <name evidence="1" type="ORF">UFOVP1619_5</name>
</gene>
<proteinExistence type="predicted"/>
<name>A0A6J5SXF7_9CAUD</name>
<reference evidence="1" key="1">
    <citation type="submission" date="2020-05" db="EMBL/GenBank/DDBJ databases">
        <authorList>
            <person name="Chiriac C."/>
            <person name="Salcher M."/>
            <person name="Ghai R."/>
            <person name="Kavagutti S V."/>
        </authorList>
    </citation>
    <scope>NUCLEOTIDE SEQUENCE</scope>
</reference>
<protein>
    <submittedName>
        <fullName evidence="1">Uncharacterized protein</fullName>
    </submittedName>
</protein>
<evidence type="ECO:0000313" key="1">
    <source>
        <dbReference type="EMBL" id="CAB4219404.1"/>
    </source>
</evidence>
<accession>A0A6J5SXF7</accession>